<evidence type="ECO:0000256" key="3">
    <source>
        <dbReference type="ARBA" id="ARBA00022630"/>
    </source>
</evidence>
<evidence type="ECO:0000313" key="9">
    <source>
        <dbReference type="Proteomes" id="UP001499841"/>
    </source>
</evidence>
<gene>
    <name evidence="8" type="ORF">GCM10022262_27080</name>
</gene>
<dbReference type="Gene3D" id="3.30.560.10">
    <property type="entry name" value="Glucose Oxidase, domain 3"/>
    <property type="match status" value="1"/>
</dbReference>
<keyword evidence="3 5" id="KW-0285">Flavoprotein</keyword>
<feature type="domain" description="Glucose-methanol-choline oxidoreductase N-terminal" evidence="7">
    <location>
        <begin position="252"/>
        <end position="266"/>
    </location>
</feature>
<evidence type="ECO:0000256" key="4">
    <source>
        <dbReference type="ARBA" id="ARBA00022827"/>
    </source>
</evidence>
<dbReference type="InterPro" id="IPR007867">
    <property type="entry name" value="GMC_OxRtase_C"/>
</dbReference>
<dbReference type="PANTHER" id="PTHR11552:SF147">
    <property type="entry name" value="CHOLINE DEHYDROGENASE, MITOCHONDRIAL"/>
    <property type="match status" value="1"/>
</dbReference>
<dbReference type="RefSeq" id="WP_345042159.1">
    <property type="nucleotide sequence ID" value="NZ_BAABBA010000013.1"/>
</dbReference>
<dbReference type="Pfam" id="PF05199">
    <property type="entry name" value="GMC_oxred_C"/>
    <property type="match status" value="1"/>
</dbReference>
<evidence type="ECO:0000313" key="8">
    <source>
        <dbReference type="EMBL" id="GAA4288348.1"/>
    </source>
</evidence>
<dbReference type="PANTHER" id="PTHR11552">
    <property type="entry name" value="GLUCOSE-METHANOL-CHOLINE GMC OXIDOREDUCTASE"/>
    <property type="match status" value="1"/>
</dbReference>
<evidence type="ECO:0000256" key="5">
    <source>
        <dbReference type="RuleBase" id="RU003968"/>
    </source>
</evidence>
<evidence type="ECO:0000259" key="7">
    <source>
        <dbReference type="PROSITE" id="PS00624"/>
    </source>
</evidence>
<organism evidence="8 9">
    <name type="scientific">Georgenia daeguensis</name>
    <dbReference type="NCBI Taxonomy" id="908355"/>
    <lineage>
        <taxon>Bacteria</taxon>
        <taxon>Bacillati</taxon>
        <taxon>Actinomycetota</taxon>
        <taxon>Actinomycetes</taxon>
        <taxon>Micrococcales</taxon>
        <taxon>Bogoriellaceae</taxon>
        <taxon>Georgenia</taxon>
    </lineage>
</organism>
<comment type="cofactor">
    <cofactor evidence="1">
        <name>FAD</name>
        <dbReference type="ChEBI" id="CHEBI:57692"/>
    </cofactor>
</comment>
<dbReference type="SUPFAM" id="SSF54373">
    <property type="entry name" value="FAD-linked reductases, C-terminal domain"/>
    <property type="match status" value="1"/>
</dbReference>
<accession>A0ABP8EWH8</accession>
<evidence type="ECO:0000259" key="6">
    <source>
        <dbReference type="PROSITE" id="PS00623"/>
    </source>
</evidence>
<dbReference type="Gene3D" id="3.50.50.60">
    <property type="entry name" value="FAD/NAD(P)-binding domain"/>
    <property type="match status" value="1"/>
</dbReference>
<dbReference type="Pfam" id="PF00732">
    <property type="entry name" value="GMC_oxred_N"/>
    <property type="match status" value="1"/>
</dbReference>
<dbReference type="PROSITE" id="PS00624">
    <property type="entry name" value="GMC_OXRED_2"/>
    <property type="match status" value="1"/>
</dbReference>
<dbReference type="SUPFAM" id="SSF51905">
    <property type="entry name" value="FAD/NAD(P)-binding domain"/>
    <property type="match status" value="1"/>
</dbReference>
<sequence length="531" mass="57230">MSDFDYIIIGAGAAGSVLANRLSEDPGNKVLLLEHGGPDTNPMHHIPKGFFFTLRGDRYTYHYPTQPIGPSGQVESWTRGKVLGGSTAVNGMMWSRGAKADFDQLAALGIPGWDWERVLAVYRTVEDHNLGPSPMRGAGGPLGVSVTKNDDEVVAAILASAQQQGWDYVDDVNAHDTERVGFTPSTIRDGIRSSSYRAFVHPVRRRPNLTIKTHTRAGYLLFDGKRAIGVRTRSGSKRADYTARKEIIVATGTVETPLLLERSGIGRPEVLAGAGVRVRVESPHVGERVIEQRGVSMQVRLRHKIGPTQDLNTVPKQGWEGLKYLATRRGPISTGGYDLMAHFKSSPELDRPDIQGIFVPMALDTSSATMKLAEHSGIMFMGYQVRPTTTGSVHLSGKLPENLPIIDARFLEDEADRAATAPILEVGRTLLSNGPVADYILDEEFPGPAVSTPEEVLRYSLDAGGGIFHAVGSAAMGPNDDDVVDPQLRVRGVDGLRVADASVLPVQVSGNTAAPTTVVGWIAADHILADN</sequence>
<proteinExistence type="inferred from homology"/>
<dbReference type="InterPro" id="IPR000172">
    <property type="entry name" value="GMC_OxRdtase_N"/>
</dbReference>
<dbReference type="Proteomes" id="UP001499841">
    <property type="component" value="Unassembled WGS sequence"/>
</dbReference>
<dbReference type="InterPro" id="IPR036188">
    <property type="entry name" value="FAD/NAD-bd_sf"/>
</dbReference>
<feature type="domain" description="Glucose-methanol-choline oxidoreductase N-terminal" evidence="6">
    <location>
        <begin position="80"/>
        <end position="103"/>
    </location>
</feature>
<dbReference type="InterPro" id="IPR012132">
    <property type="entry name" value="GMC_OxRdtase"/>
</dbReference>
<comment type="similarity">
    <text evidence="2 5">Belongs to the GMC oxidoreductase family.</text>
</comment>
<dbReference type="PIRSF" id="PIRSF000137">
    <property type="entry name" value="Alcohol_oxidase"/>
    <property type="match status" value="1"/>
</dbReference>
<comment type="caution">
    <text evidence="8">The sequence shown here is derived from an EMBL/GenBank/DDBJ whole genome shotgun (WGS) entry which is preliminary data.</text>
</comment>
<dbReference type="EMBL" id="BAABBA010000013">
    <property type="protein sequence ID" value="GAA4288348.1"/>
    <property type="molecule type" value="Genomic_DNA"/>
</dbReference>
<keyword evidence="9" id="KW-1185">Reference proteome</keyword>
<dbReference type="PROSITE" id="PS00623">
    <property type="entry name" value="GMC_OXRED_1"/>
    <property type="match status" value="1"/>
</dbReference>
<protein>
    <submittedName>
        <fullName evidence="8">GMC family oxidoreductase N-terminal domain-containing protein</fullName>
    </submittedName>
</protein>
<name>A0ABP8EWH8_9MICO</name>
<reference evidence="9" key="1">
    <citation type="journal article" date="2019" name="Int. J. Syst. Evol. Microbiol.">
        <title>The Global Catalogue of Microorganisms (GCM) 10K type strain sequencing project: providing services to taxonomists for standard genome sequencing and annotation.</title>
        <authorList>
            <consortium name="The Broad Institute Genomics Platform"/>
            <consortium name="The Broad Institute Genome Sequencing Center for Infectious Disease"/>
            <person name="Wu L."/>
            <person name="Ma J."/>
        </authorList>
    </citation>
    <scope>NUCLEOTIDE SEQUENCE [LARGE SCALE GENOMIC DNA]</scope>
    <source>
        <strain evidence="9">JCM 17459</strain>
    </source>
</reference>
<keyword evidence="4 5" id="KW-0274">FAD</keyword>
<evidence type="ECO:0000256" key="2">
    <source>
        <dbReference type="ARBA" id="ARBA00010790"/>
    </source>
</evidence>
<evidence type="ECO:0000256" key="1">
    <source>
        <dbReference type="ARBA" id="ARBA00001974"/>
    </source>
</evidence>